<accession>A0A1V2A551</accession>
<dbReference type="InterPro" id="IPR039379">
    <property type="entry name" value="Protoglobin_sensor_dom"/>
</dbReference>
<keyword evidence="3" id="KW-0175">Coiled coil</keyword>
<dbReference type="Gene3D" id="1.10.490.10">
    <property type="entry name" value="Globins"/>
    <property type="match status" value="1"/>
</dbReference>
<dbReference type="EMBL" id="MSFI01000025">
    <property type="protein sequence ID" value="OMP66128.1"/>
    <property type="molecule type" value="Genomic_DNA"/>
</dbReference>
<evidence type="ECO:0000313" key="5">
    <source>
        <dbReference type="EMBL" id="OMP66128.1"/>
    </source>
</evidence>
<dbReference type="RefSeq" id="WP_076767359.1">
    <property type="nucleotide sequence ID" value="NZ_MSFI01000025.1"/>
</dbReference>
<feature type="coiled-coil region" evidence="3">
    <location>
        <begin position="171"/>
        <end position="216"/>
    </location>
</feature>
<dbReference type="InterPro" id="IPR009050">
    <property type="entry name" value="Globin-like_sf"/>
</dbReference>
<dbReference type="Proteomes" id="UP000188613">
    <property type="component" value="Unassembled WGS sequence"/>
</dbReference>
<proteinExistence type="predicted"/>
<dbReference type="SMART" id="SM00283">
    <property type="entry name" value="MA"/>
    <property type="match status" value="1"/>
</dbReference>
<comment type="caution">
    <text evidence="5">The sequence shown here is derived from an EMBL/GenBank/DDBJ whole genome shotgun (WGS) entry which is preliminary data.</text>
</comment>
<keyword evidence="6" id="KW-1185">Reference proteome</keyword>
<dbReference type="InterPro" id="IPR004089">
    <property type="entry name" value="MCPsignal_dom"/>
</dbReference>
<evidence type="ECO:0000259" key="4">
    <source>
        <dbReference type="PROSITE" id="PS50111"/>
    </source>
</evidence>
<dbReference type="Gene3D" id="1.10.287.950">
    <property type="entry name" value="Methyl-accepting chemotaxis protein"/>
    <property type="match status" value="1"/>
</dbReference>
<protein>
    <recommendedName>
        <fullName evidence="4">Methyl-accepting transducer domain-containing protein</fullName>
    </recommendedName>
</protein>
<dbReference type="CDD" id="cd01068">
    <property type="entry name" value="globin_sensor"/>
    <property type="match status" value="1"/>
</dbReference>
<evidence type="ECO:0000256" key="2">
    <source>
        <dbReference type="PROSITE-ProRule" id="PRU00284"/>
    </source>
</evidence>
<reference evidence="5 6" key="1">
    <citation type="submission" date="2016-12" db="EMBL/GenBank/DDBJ databases">
        <title>Domibacillus sp. SAB 38T whole genome sequencing.</title>
        <authorList>
            <person name="Verma A."/>
            <person name="Ojha A.K."/>
            <person name="Krishnamurthi S."/>
        </authorList>
    </citation>
    <scope>NUCLEOTIDE SEQUENCE [LARGE SCALE GENOMIC DNA]</scope>
    <source>
        <strain evidence="5 6">SAB 38</strain>
    </source>
</reference>
<sequence length="437" mass="49338">MKLFTINRSAQKTDPYVETVNTADVQLSVSSGSELSRQIEMIGLTERDLAIVRSMKPLIDQELNNMIELFYSSITKQPGLLNIIEANSSIDRLKKTLRRHIEELFNGKVNDEFLQKRYRIAHVHVRIGLETKWYMSAFQNLLNSMTAIISAQSWDGEKKIEAIQAITKLLNLEQQIVLEAYELENERIRQEEFEKKEKLTQRVYNISQELASISEETSASVKELAMQSDSIKQIAQDGITQADESESHSLQGQKQLQEQNGKLIDIQSAVTDIQEYSTELNEISLRIVDVITIVGNIAGQTNLLALNASIEAARAGEYGKGFAVVAEEIRKLSDQTKESTTNVSTHITKTNELIKQMSQSVHTVNDLVETGIEGMNKTDQDFSKLLTLITQTKTQNNQIDEKLKQFFQVIKEIEKASGEVAQSAMTLNDTTEEFLND</sequence>
<dbReference type="SUPFAM" id="SSF46458">
    <property type="entry name" value="Globin-like"/>
    <property type="match status" value="1"/>
</dbReference>
<evidence type="ECO:0000313" key="6">
    <source>
        <dbReference type="Proteomes" id="UP000188613"/>
    </source>
</evidence>
<name>A0A1V2A551_9BACI</name>
<dbReference type="PANTHER" id="PTHR32089">
    <property type="entry name" value="METHYL-ACCEPTING CHEMOTAXIS PROTEIN MCPB"/>
    <property type="match status" value="1"/>
</dbReference>
<dbReference type="PANTHER" id="PTHR32089:SF118">
    <property type="entry name" value="HEME-BASED AEROTACTIC TRANSDUCER HEMAT"/>
    <property type="match status" value="1"/>
</dbReference>
<evidence type="ECO:0000256" key="3">
    <source>
        <dbReference type="SAM" id="Coils"/>
    </source>
</evidence>
<dbReference type="PROSITE" id="PS50111">
    <property type="entry name" value="CHEMOTAXIS_TRANSDUC_2"/>
    <property type="match status" value="1"/>
</dbReference>
<dbReference type="Pfam" id="PF11563">
    <property type="entry name" value="Protoglobin"/>
    <property type="match status" value="1"/>
</dbReference>
<feature type="domain" description="Methyl-accepting transducer" evidence="4">
    <location>
        <begin position="207"/>
        <end position="421"/>
    </location>
</feature>
<dbReference type="SUPFAM" id="SSF58104">
    <property type="entry name" value="Methyl-accepting chemotaxis protein (MCP) signaling domain"/>
    <property type="match status" value="1"/>
</dbReference>
<dbReference type="InterPro" id="IPR012292">
    <property type="entry name" value="Globin/Proto"/>
</dbReference>
<evidence type="ECO:0000256" key="1">
    <source>
        <dbReference type="ARBA" id="ARBA00023224"/>
    </source>
</evidence>
<dbReference type="InterPro" id="IPR044398">
    <property type="entry name" value="Globin-sensor_dom"/>
</dbReference>
<dbReference type="GO" id="GO:0019825">
    <property type="term" value="F:oxygen binding"/>
    <property type="evidence" value="ECO:0007669"/>
    <property type="project" value="InterPro"/>
</dbReference>
<dbReference type="STRING" id="1714355.BTO28_14075"/>
<dbReference type="GO" id="GO:0020037">
    <property type="term" value="F:heme binding"/>
    <property type="evidence" value="ECO:0007669"/>
    <property type="project" value="InterPro"/>
</dbReference>
<dbReference type="AlphaFoldDB" id="A0A1V2A551"/>
<keyword evidence="1 2" id="KW-0807">Transducer</keyword>
<dbReference type="GO" id="GO:0016020">
    <property type="term" value="C:membrane"/>
    <property type="evidence" value="ECO:0007669"/>
    <property type="project" value="InterPro"/>
</dbReference>
<dbReference type="OrthoDB" id="266313at2"/>
<organism evidence="5 6">
    <name type="scientific">Domibacillus epiphyticus</name>
    <dbReference type="NCBI Taxonomy" id="1714355"/>
    <lineage>
        <taxon>Bacteria</taxon>
        <taxon>Bacillati</taxon>
        <taxon>Bacillota</taxon>
        <taxon>Bacilli</taxon>
        <taxon>Bacillales</taxon>
        <taxon>Bacillaceae</taxon>
        <taxon>Domibacillus</taxon>
    </lineage>
</organism>
<gene>
    <name evidence="5" type="ORF">BTO28_14075</name>
</gene>
<dbReference type="GO" id="GO:0007165">
    <property type="term" value="P:signal transduction"/>
    <property type="evidence" value="ECO:0007669"/>
    <property type="project" value="UniProtKB-KW"/>
</dbReference>
<dbReference type="Pfam" id="PF00015">
    <property type="entry name" value="MCPsignal"/>
    <property type="match status" value="1"/>
</dbReference>